<accession>A0A6A6RDV4</accession>
<dbReference type="PROSITE" id="PS00518">
    <property type="entry name" value="ZF_RING_1"/>
    <property type="match status" value="1"/>
</dbReference>
<dbReference type="InterPro" id="IPR027370">
    <property type="entry name" value="Znf-RING_euk"/>
</dbReference>
<dbReference type="GO" id="GO:0008270">
    <property type="term" value="F:zinc ion binding"/>
    <property type="evidence" value="ECO:0007669"/>
    <property type="project" value="UniProtKB-KW"/>
</dbReference>
<evidence type="ECO:0000256" key="4">
    <source>
        <dbReference type="PROSITE-ProRule" id="PRU00175"/>
    </source>
</evidence>
<protein>
    <recommendedName>
        <fullName evidence="5">RING-type domain-containing protein</fullName>
    </recommendedName>
</protein>
<evidence type="ECO:0000256" key="1">
    <source>
        <dbReference type="ARBA" id="ARBA00022723"/>
    </source>
</evidence>
<evidence type="ECO:0000256" key="2">
    <source>
        <dbReference type="ARBA" id="ARBA00022771"/>
    </source>
</evidence>
<evidence type="ECO:0000256" key="3">
    <source>
        <dbReference type="ARBA" id="ARBA00022833"/>
    </source>
</evidence>
<keyword evidence="1" id="KW-0479">Metal-binding</keyword>
<dbReference type="InterPro" id="IPR017907">
    <property type="entry name" value="Znf_RING_CS"/>
</dbReference>
<name>A0A6A6RDV4_9PEZI</name>
<dbReference type="InterPro" id="IPR001841">
    <property type="entry name" value="Znf_RING"/>
</dbReference>
<organism evidence="6 7">
    <name type="scientific">Lophium mytilinum</name>
    <dbReference type="NCBI Taxonomy" id="390894"/>
    <lineage>
        <taxon>Eukaryota</taxon>
        <taxon>Fungi</taxon>
        <taxon>Dikarya</taxon>
        <taxon>Ascomycota</taxon>
        <taxon>Pezizomycotina</taxon>
        <taxon>Dothideomycetes</taxon>
        <taxon>Pleosporomycetidae</taxon>
        <taxon>Mytilinidiales</taxon>
        <taxon>Mytilinidiaceae</taxon>
        <taxon>Lophium</taxon>
    </lineage>
</organism>
<keyword evidence="7" id="KW-1185">Reference proteome</keyword>
<reference evidence="6" key="1">
    <citation type="journal article" date="2020" name="Stud. Mycol.">
        <title>101 Dothideomycetes genomes: a test case for predicting lifestyles and emergence of pathogens.</title>
        <authorList>
            <person name="Haridas S."/>
            <person name="Albert R."/>
            <person name="Binder M."/>
            <person name="Bloem J."/>
            <person name="Labutti K."/>
            <person name="Salamov A."/>
            <person name="Andreopoulos B."/>
            <person name="Baker S."/>
            <person name="Barry K."/>
            <person name="Bills G."/>
            <person name="Bluhm B."/>
            <person name="Cannon C."/>
            <person name="Castanera R."/>
            <person name="Culley D."/>
            <person name="Daum C."/>
            <person name="Ezra D."/>
            <person name="Gonzalez J."/>
            <person name="Henrissat B."/>
            <person name="Kuo A."/>
            <person name="Liang C."/>
            <person name="Lipzen A."/>
            <person name="Lutzoni F."/>
            <person name="Magnuson J."/>
            <person name="Mondo S."/>
            <person name="Nolan M."/>
            <person name="Ohm R."/>
            <person name="Pangilinan J."/>
            <person name="Park H.-J."/>
            <person name="Ramirez L."/>
            <person name="Alfaro M."/>
            <person name="Sun H."/>
            <person name="Tritt A."/>
            <person name="Yoshinaga Y."/>
            <person name="Zwiers L.-H."/>
            <person name="Turgeon B."/>
            <person name="Goodwin S."/>
            <person name="Spatafora J."/>
            <person name="Crous P."/>
            <person name="Grigoriev I."/>
        </authorList>
    </citation>
    <scope>NUCLEOTIDE SEQUENCE</scope>
    <source>
        <strain evidence="6">CBS 269.34</strain>
    </source>
</reference>
<dbReference type="PROSITE" id="PS50089">
    <property type="entry name" value="ZF_RING_2"/>
    <property type="match status" value="1"/>
</dbReference>
<dbReference type="Pfam" id="PF13445">
    <property type="entry name" value="zf-RING_UBOX"/>
    <property type="match status" value="1"/>
</dbReference>
<gene>
    <name evidence="6" type="ORF">BU16DRAFT_534538</name>
</gene>
<sequence>MSAHLNDPTYWARERVCAGNFQDFLSAQVAQLFNNVERLPRINLVGNLIQTWSCQGKKFNDVVSRCARTPDCALTDDEKWFVVAHGRFKLLQQMRSLKQWNQPRTPIVEFIQFQVKRLETNVRLARIYFSDWVAKVPGMEGLGMKDSLLVLYHMLQRQVDANIALLRIHGTICEVAAVSALYSVGHRDGILEKMEDDGDGQMEIDYDGRCPVCYEHYGDSVHAMKLKRCGHVYCRTCLMKQFDVSAGRPRTCGLCRVTLLPSRERSLVVLVETAMVRVYRMKRLAKNLWCLAMEAYGPQSELRNEAMKVKEAIEELDQLGMTWGHGSIAAAGARLAVWEAEREAQMDDMGCPVVSIR</sequence>
<dbReference type="InterPro" id="IPR013083">
    <property type="entry name" value="Znf_RING/FYVE/PHD"/>
</dbReference>
<dbReference type="SMART" id="SM00184">
    <property type="entry name" value="RING"/>
    <property type="match status" value="1"/>
</dbReference>
<keyword evidence="3" id="KW-0862">Zinc</keyword>
<dbReference type="Proteomes" id="UP000799750">
    <property type="component" value="Unassembled WGS sequence"/>
</dbReference>
<keyword evidence="2 4" id="KW-0863">Zinc-finger</keyword>
<evidence type="ECO:0000313" key="7">
    <source>
        <dbReference type="Proteomes" id="UP000799750"/>
    </source>
</evidence>
<dbReference type="SUPFAM" id="SSF57850">
    <property type="entry name" value="RING/U-box"/>
    <property type="match status" value="1"/>
</dbReference>
<dbReference type="Gene3D" id="3.30.40.10">
    <property type="entry name" value="Zinc/RING finger domain, C3HC4 (zinc finger)"/>
    <property type="match status" value="1"/>
</dbReference>
<proteinExistence type="predicted"/>
<dbReference type="EMBL" id="MU004182">
    <property type="protein sequence ID" value="KAF2501913.1"/>
    <property type="molecule type" value="Genomic_DNA"/>
</dbReference>
<dbReference type="AlphaFoldDB" id="A0A6A6RDV4"/>
<evidence type="ECO:0000259" key="5">
    <source>
        <dbReference type="PROSITE" id="PS50089"/>
    </source>
</evidence>
<feature type="domain" description="RING-type" evidence="5">
    <location>
        <begin position="210"/>
        <end position="256"/>
    </location>
</feature>
<evidence type="ECO:0000313" key="6">
    <source>
        <dbReference type="EMBL" id="KAF2501913.1"/>
    </source>
</evidence>